<protein>
    <recommendedName>
        <fullName evidence="3">Zinc-ribbon domain-containing protein</fullName>
    </recommendedName>
</protein>
<name>A0A1N6IGP6_9RHOB</name>
<evidence type="ECO:0008006" key="3">
    <source>
        <dbReference type="Google" id="ProtNLM"/>
    </source>
</evidence>
<dbReference type="EMBL" id="FSRL01000002">
    <property type="protein sequence ID" value="SIO31204.1"/>
    <property type="molecule type" value="Genomic_DNA"/>
</dbReference>
<dbReference type="RefSeq" id="WP_074258022.1">
    <property type="nucleotide sequence ID" value="NZ_FSRL01000002.1"/>
</dbReference>
<keyword evidence="2" id="KW-1185">Reference proteome</keyword>
<accession>A0A1N6IGP6</accession>
<organism evidence="1 2">
    <name type="scientific">Vannielia litorea</name>
    <dbReference type="NCBI Taxonomy" id="1217970"/>
    <lineage>
        <taxon>Bacteria</taxon>
        <taxon>Pseudomonadati</taxon>
        <taxon>Pseudomonadota</taxon>
        <taxon>Alphaproteobacteria</taxon>
        <taxon>Rhodobacterales</taxon>
        <taxon>Paracoccaceae</taxon>
        <taxon>Vannielia</taxon>
    </lineage>
</organism>
<reference evidence="2" key="1">
    <citation type="submission" date="2016-11" db="EMBL/GenBank/DDBJ databases">
        <authorList>
            <person name="Varghese N."/>
            <person name="Submissions S."/>
        </authorList>
    </citation>
    <scope>NUCLEOTIDE SEQUENCE [LARGE SCALE GENOMIC DNA]</scope>
    <source>
        <strain evidence="2">DSM 29440</strain>
    </source>
</reference>
<dbReference type="AlphaFoldDB" id="A0A1N6IGP6"/>
<dbReference type="Pfam" id="PF15887">
    <property type="entry name" value="Peptidase_Mx"/>
    <property type="match status" value="1"/>
</dbReference>
<evidence type="ECO:0000313" key="2">
    <source>
        <dbReference type="Proteomes" id="UP000184932"/>
    </source>
</evidence>
<dbReference type="STRING" id="1217970.SAMN05444002_3871"/>
<dbReference type="Proteomes" id="UP000184932">
    <property type="component" value="Unassembled WGS sequence"/>
</dbReference>
<gene>
    <name evidence="1" type="ORF">SAMN05444002_3871</name>
</gene>
<dbReference type="InterPro" id="IPR031321">
    <property type="entry name" value="UCP012641"/>
</dbReference>
<proteinExistence type="predicted"/>
<dbReference type="Gene3D" id="3.40.390.70">
    <property type="match status" value="1"/>
</dbReference>
<sequence>MQIFHCPACSEQVWFHNHHCPNGHALHFDPDAQAMVQGSDCERRAAIGCNWSAHTEQGPLCRSCAMTAVIPDPEVEGAESRLARTEAAKRWVLAGLHRWGWFGPSDAGPAPRFELVADRTRHGPEDITMGHADGVITLDVAESSRAVQEERRERLDEEYRTMIGHLRHELAHYLFLRLSTDDPAFPDGFRSLFGDERADYGEALKAHYANPRPAGDTHITSYATAHPHEDWAETVAHLLHLTDLVDSGHAVALAPGGDAYAEPDAQALIERAADFAMRVNHVNRALDLPDLYPFVLSDPVRDKLTFAHDALRRTG</sequence>
<evidence type="ECO:0000313" key="1">
    <source>
        <dbReference type="EMBL" id="SIO31204.1"/>
    </source>
</evidence>
<dbReference type="OrthoDB" id="256753at2"/>